<evidence type="ECO:0000256" key="1">
    <source>
        <dbReference type="SAM" id="Coils"/>
    </source>
</evidence>
<evidence type="ECO:0000313" key="2">
    <source>
        <dbReference type="EMBL" id="GMF23958.1"/>
    </source>
</evidence>
<evidence type="ECO:0000313" key="3">
    <source>
        <dbReference type="Proteomes" id="UP001165083"/>
    </source>
</evidence>
<keyword evidence="3" id="KW-1185">Reference proteome</keyword>
<gene>
    <name evidence="2" type="ORF">Plil01_000975400</name>
</gene>
<feature type="coiled-coil region" evidence="1">
    <location>
        <begin position="131"/>
        <end position="240"/>
    </location>
</feature>
<comment type="caution">
    <text evidence="2">The sequence shown here is derived from an EMBL/GenBank/DDBJ whole genome shotgun (WGS) entry which is preliminary data.</text>
</comment>
<keyword evidence="1" id="KW-0175">Coiled coil</keyword>
<organism evidence="2 3">
    <name type="scientific">Phytophthora lilii</name>
    <dbReference type="NCBI Taxonomy" id="2077276"/>
    <lineage>
        <taxon>Eukaryota</taxon>
        <taxon>Sar</taxon>
        <taxon>Stramenopiles</taxon>
        <taxon>Oomycota</taxon>
        <taxon>Peronosporomycetes</taxon>
        <taxon>Peronosporales</taxon>
        <taxon>Peronosporaceae</taxon>
        <taxon>Phytophthora</taxon>
    </lineage>
</organism>
<accession>A0A9W6WZE0</accession>
<protein>
    <submittedName>
        <fullName evidence="2">Unnamed protein product</fullName>
    </submittedName>
</protein>
<sequence>MKTRGAVSSSFLAAHTANMKQTQSRAASLINGERDFLKLYQDIDGPPEDSNVGAVNSGASYGDELMSAFKRKTQELCDETREQCEQRLERQEVQHERQVQSLQRQLRKVVGSCVSLTEHEQILATTASEQQRQLDEIRRHHQSKMRELEQRCEQKWQARSAAVKKQSEQEKSELLLQIDHLELQKNALVAEAKEHELSDLRWGEKLETANREKAAVEKQVEDAKKRLEDACRLIVALKTRLRHNARLARDLESQRDKTMETRDEVMKCKLAYAELKGDMDTRIASLERELDHALRSVADEKANACALQVLTS</sequence>
<dbReference type="EMBL" id="BSXW01000496">
    <property type="protein sequence ID" value="GMF23958.1"/>
    <property type="molecule type" value="Genomic_DNA"/>
</dbReference>
<name>A0A9W6WZE0_9STRA</name>
<dbReference type="AlphaFoldDB" id="A0A9W6WZE0"/>
<dbReference type="Proteomes" id="UP001165083">
    <property type="component" value="Unassembled WGS sequence"/>
</dbReference>
<reference evidence="2" key="1">
    <citation type="submission" date="2023-04" db="EMBL/GenBank/DDBJ databases">
        <title>Phytophthora lilii NBRC 32176.</title>
        <authorList>
            <person name="Ichikawa N."/>
            <person name="Sato H."/>
            <person name="Tonouchi N."/>
        </authorList>
    </citation>
    <scope>NUCLEOTIDE SEQUENCE</scope>
    <source>
        <strain evidence="2">NBRC 32176</strain>
    </source>
</reference>
<proteinExistence type="predicted"/>
<dbReference type="OrthoDB" id="115960at2759"/>